<keyword evidence="8" id="KW-1185">Reference proteome</keyword>
<dbReference type="CDD" id="cd02961">
    <property type="entry name" value="PDI_a_family"/>
    <property type="match status" value="1"/>
</dbReference>
<organism evidence="7 8">
    <name type="scientific">Chiloscyllium punctatum</name>
    <name type="common">Brownbanded bambooshark</name>
    <name type="synonym">Hemiscyllium punctatum</name>
    <dbReference type="NCBI Taxonomy" id="137246"/>
    <lineage>
        <taxon>Eukaryota</taxon>
        <taxon>Metazoa</taxon>
        <taxon>Chordata</taxon>
        <taxon>Craniata</taxon>
        <taxon>Vertebrata</taxon>
        <taxon>Chondrichthyes</taxon>
        <taxon>Elasmobranchii</taxon>
        <taxon>Galeomorphii</taxon>
        <taxon>Galeoidea</taxon>
        <taxon>Orectolobiformes</taxon>
        <taxon>Hemiscylliidae</taxon>
        <taxon>Chiloscyllium</taxon>
    </lineage>
</organism>
<dbReference type="Pfam" id="PF00085">
    <property type="entry name" value="Thioredoxin"/>
    <property type="match status" value="1"/>
</dbReference>
<dbReference type="Pfam" id="PF24509">
    <property type="entry name" value="TXNDC16_2nd"/>
    <property type="match status" value="1"/>
</dbReference>
<dbReference type="InterPro" id="IPR013766">
    <property type="entry name" value="Thioredoxin_domain"/>
</dbReference>
<dbReference type="PANTHER" id="PTHR22699">
    <property type="entry name" value="THIOREDOXIN DOMAIN-CONTAINING PROTEIN 16"/>
    <property type="match status" value="1"/>
</dbReference>
<evidence type="ECO:0000259" key="5">
    <source>
        <dbReference type="Pfam" id="PF24509"/>
    </source>
</evidence>
<dbReference type="STRING" id="137246.A0A401SAH9"/>
<sequence length="808" mass="91836">MRIWDASLLPEVALCLMTLLFANRVLECECTNQRELEAGIRQWNSPSCTFRDCNINNAVDCAIEAVPKYCEDEDILKKAYLFQGNLMLRSFATDTLFDVDAIVANILFILLFNEIKYVYSLMDLHDIENDMKGRGDIIFTFVRAIGVPEHRAIMETAFVYGTKYQFVLTTERSVLEGMDLKDPDTFSARLWFCHCKMVTDRNQPCKRTYFKQPLTTVNIHSYLKILEAPLVAEINRPPEEVSTIHVQLKLPIVFLFTQRETYEHDRITAESVAWQLLGSAGVVLVSRIQLHPNVPADVTVGYRPAGGDLPINYLVISSVEEIVDLVKGEVKNASNGIKDEEEENEDLDFIDIQDDEVAEAISAYMWKEHDLGLIQALTDISFPTILETIPHVVVLFYTAWDAVSMAFLQSYAEVSTRLADMKDLVLTRVNCGDWPGVCLNEGVTHFPTVKIYIQGNRPLLYTGMLGVHSLLKFIMLSRIPTPVLLTSAEDVEACLKGDLHSDPKPQWDIPVVGLFSSEMKEENDAFIEAAYSLRGTMVLRMYIQKDTIYLSQKFGVALPALVFVRDEKSDIEAIHLEKPSREDIVSAVKSAMLETFPEVTVENFPSYFHPLKPLLILFIDNDDTKTSKARNELEQLTKIREAQTYTTCWIDLRKTHVGKEILQVYLNYLPQLPALVLVQLSCHGHVFAFPEGELISTVGVTHWLEKVQTGQEIPKCNLQRKEWTPPRATYDFLAIMDIVRPGFAKQRIPNSANQEKSYKQEESENEHLHESGEEEVQGEFVATSQNVQGAPTQPDEQKKMQHEVHNEL</sequence>
<feature type="region of interest" description="Disordered" evidence="1">
    <location>
        <begin position="749"/>
        <end position="808"/>
    </location>
</feature>
<dbReference type="InterPro" id="IPR036249">
    <property type="entry name" value="Thioredoxin-like_sf"/>
</dbReference>
<reference evidence="7 8" key="1">
    <citation type="journal article" date="2018" name="Nat. Ecol. Evol.">
        <title>Shark genomes provide insights into elasmobranch evolution and the origin of vertebrates.</title>
        <authorList>
            <person name="Hara Y"/>
            <person name="Yamaguchi K"/>
            <person name="Onimaru K"/>
            <person name="Kadota M"/>
            <person name="Koyanagi M"/>
            <person name="Keeley SD"/>
            <person name="Tatsumi K"/>
            <person name="Tanaka K"/>
            <person name="Motone F"/>
            <person name="Kageyama Y"/>
            <person name="Nozu R"/>
            <person name="Adachi N"/>
            <person name="Nishimura O"/>
            <person name="Nakagawa R"/>
            <person name="Tanegashima C"/>
            <person name="Kiyatake I"/>
            <person name="Matsumoto R"/>
            <person name="Murakumo K"/>
            <person name="Nishida K"/>
            <person name="Terakita A"/>
            <person name="Kuratani S"/>
            <person name="Sato K"/>
            <person name="Hyodo S Kuraku.S."/>
        </authorList>
    </citation>
    <scope>NUCLEOTIDE SEQUENCE [LARGE SCALE GENOMIC DNA]</scope>
</reference>
<dbReference type="InterPro" id="IPR057645">
    <property type="entry name" value="TXNDC16_3rd"/>
</dbReference>
<dbReference type="AlphaFoldDB" id="A0A401SAH9"/>
<feature type="domain" description="TXNDC16 N-terminal" evidence="4">
    <location>
        <begin position="57"/>
        <end position="107"/>
    </location>
</feature>
<feature type="domain" description="TXNDC16 third thioredoxin-like" evidence="6">
    <location>
        <begin position="230"/>
        <end position="321"/>
    </location>
</feature>
<dbReference type="OrthoDB" id="427280at2759"/>
<feature type="compositionally biased region" description="Basic and acidic residues" evidence="1">
    <location>
        <begin position="795"/>
        <end position="808"/>
    </location>
</feature>
<evidence type="ECO:0000313" key="8">
    <source>
        <dbReference type="Proteomes" id="UP000287033"/>
    </source>
</evidence>
<feature type="compositionally biased region" description="Basic and acidic residues" evidence="1">
    <location>
        <begin position="756"/>
        <end position="771"/>
    </location>
</feature>
<accession>A0A401SAH9</accession>
<dbReference type="CDD" id="cd02981">
    <property type="entry name" value="PDI_b_family"/>
    <property type="match status" value="1"/>
</dbReference>
<evidence type="ECO:0000256" key="2">
    <source>
        <dbReference type="SAM" id="SignalP"/>
    </source>
</evidence>
<dbReference type="Pfam" id="PF24508">
    <property type="entry name" value="TXNDC16_N"/>
    <property type="match status" value="1"/>
</dbReference>
<evidence type="ECO:0000259" key="3">
    <source>
        <dbReference type="Pfam" id="PF00085"/>
    </source>
</evidence>
<dbReference type="InterPro" id="IPR057642">
    <property type="entry name" value="TXNDC16_2nd"/>
</dbReference>
<comment type="caution">
    <text evidence="7">The sequence shown here is derived from an EMBL/GenBank/DDBJ whole genome shotgun (WGS) entry which is preliminary data.</text>
</comment>
<dbReference type="Pfam" id="PF13848">
    <property type="entry name" value="Thioredoxin_6"/>
    <property type="match status" value="1"/>
</dbReference>
<keyword evidence="2" id="KW-0732">Signal</keyword>
<evidence type="ECO:0000259" key="6">
    <source>
        <dbReference type="Pfam" id="PF24510"/>
    </source>
</evidence>
<dbReference type="InterPro" id="IPR057639">
    <property type="entry name" value="TXNDC16_N"/>
</dbReference>
<evidence type="ECO:0000256" key="1">
    <source>
        <dbReference type="SAM" id="MobiDB-lite"/>
    </source>
</evidence>
<dbReference type="OMA" id="CRRTLMG"/>
<name>A0A401SAH9_CHIPU</name>
<protein>
    <submittedName>
        <fullName evidence="7">Uncharacterized protein</fullName>
    </submittedName>
</protein>
<dbReference type="Pfam" id="PF24510">
    <property type="entry name" value="TXNDC16_3rd"/>
    <property type="match status" value="1"/>
</dbReference>
<feature type="domain" description="TXNDC16 second thioredoxin-like" evidence="5">
    <location>
        <begin position="108"/>
        <end position="229"/>
    </location>
</feature>
<dbReference type="Gene3D" id="3.40.30.10">
    <property type="entry name" value="Glutaredoxin"/>
    <property type="match status" value="3"/>
</dbReference>
<dbReference type="PANTHER" id="PTHR22699:SF1">
    <property type="entry name" value="THIOREDOXIN DOMAIN-CONTAINING PROTEIN 16"/>
    <property type="match status" value="1"/>
</dbReference>
<dbReference type="InterPro" id="IPR040090">
    <property type="entry name" value="TXNDC16"/>
</dbReference>
<dbReference type="SUPFAM" id="SSF52833">
    <property type="entry name" value="Thioredoxin-like"/>
    <property type="match status" value="1"/>
</dbReference>
<dbReference type="EMBL" id="BEZZ01000162">
    <property type="protein sequence ID" value="GCC27386.1"/>
    <property type="molecule type" value="Genomic_DNA"/>
</dbReference>
<feature type="domain" description="Thioredoxin" evidence="3">
    <location>
        <begin position="377"/>
        <end position="474"/>
    </location>
</feature>
<dbReference type="Proteomes" id="UP000287033">
    <property type="component" value="Unassembled WGS sequence"/>
</dbReference>
<proteinExistence type="predicted"/>
<feature type="compositionally biased region" description="Polar residues" evidence="1">
    <location>
        <begin position="782"/>
        <end position="791"/>
    </location>
</feature>
<feature type="signal peptide" evidence="2">
    <location>
        <begin position="1"/>
        <end position="28"/>
    </location>
</feature>
<evidence type="ECO:0000313" key="7">
    <source>
        <dbReference type="EMBL" id="GCC27386.1"/>
    </source>
</evidence>
<gene>
    <name evidence="7" type="ORF">chiPu_0005810</name>
</gene>
<feature type="chain" id="PRO_5019348352" evidence="2">
    <location>
        <begin position="29"/>
        <end position="808"/>
    </location>
</feature>
<evidence type="ECO:0000259" key="4">
    <source>
        <dbReference type="Pfam" id="PF24508"/>
    </source>
</evidence>